<comment type="caution">
    <text evidence="1">The sequence shown here is derived from an EMBL/GenBank/DDBJ whole genome shotgun (WGS) entry which is preliminary data.</text>
</comment>
<gene>
    <name evidence="1" type="ORF">L596_014832</name>
</gene>
<dbReference type="Proteomes" id="UP000298663">
    <property type="component" value="Unassembled WGS sequence"/>
</dbReference>
<evidence type="ECO:0000313" key="2">
    <source>
        <dbReference type="Proteomes" id="UP000298663"/>
    </source>
</evidence>
<dbReference type="AlphaFoldDB" id="A0A4U5NE10"/>
<evidence type="ECO:0000313" key="1">
    <source>
        <dbReference type="EMBL" id="TKR80833.1"/>
    </source>
</evidence>
<dbReference type="EMBL" id="AZBU02000004">
    <property type="protein sequence ID" value="TKR80833.1"/>
    <property type="molecule type" value="Genomic_DNA"/>
</dbReference>
<proteinExistence type="predicted"/>
<protein>
    <submittedName>
        <fullName evidence="1">Uncharacterized protein</fullName>
    </submittedName>
</protein>
<accession>A0A4U5NE10</accession>
<sequence>MCQRRFRVLCFQKVHFAQKGRRLPQTPFVAGVSSRRVNLPTASIFVVPPPSFVLKPTRNADSQAELASVDMNHFAEITGSNCSPA</sequence>
<reference evidence="1 2" key="1">
    <citation type="journal article" date="2015" name="Genome Biol.">
        <title>Comparative genomics of Steinernema reveals deeply conserved gene regulatory networks.</title>
        <authorList>
            <person name="Dillman A.R."/>
            <person name="Macchietto M."/>
            <person name="Porter C.F."/>
            <person name="Rogers A."/>
            <person name="Williams B."/>
            <person name="Antoshechkin I."/>
            <person name="Lee M.M."/>
            <person name="Goodwin Z."/>
            <person name="Lu X."/>
            <person name="Lewis E.E."/>
            <person name="Goodrich-Blair H."/>
            <person name="Stock S.P."/>
            <person name="Adams B.J."/>
            <person name="Sternberg P.W."/>
            <person name="Mortazavi A."/>
        </authorList>
    </citation>
    <scope>NUCLEOTIDE SEQUENCE [LARGE SCALE GENOMIC DNA]</scope>
    <source>
        <strain evidence="1 2">ALL</strain>
    </source>
</reference>
<reference evidence="1 2" key="2">
    <citation type="journal article" date="2019" name="G3 (Bethesda)">
        <title>Hybrid Assembly of the Genome of the Entomopathogenic Nematode Steinernema carpocapsae Identifies the X-Chromosome.</title>
        <authorList>
            <person name="Serra L."/>
            <person name="Macchietto M."/>
            <person name="Macias-Munoz A."/>
            <person name="McGill C.J."/>
            <person name="Rodriguez I.M."/>
            <person name="Rodriguez B."/>
            <person name="Murad R."/>
            <person name="Mortazavi A."/>
        </authorList>
    </citation>
    <scope>NUCLEOTIDE SEQUENCE [LARGE SCALE GENOMIC DNA]</scope>
    <source>
        <strain evidence="1 2">ALL</strain>
    </source>
</reference>
<name>A0A4U5NE10_STECR</name>
<keyword evidence="2" id="KW-1185">Reference proteome</keyword>
<organism evidence="1 2">
    <name type="scientific">Steinernema carpocapsae</name>
    <name type="common">Entomopathogenic nematode</name>
    <dbReference type="NCBI Taxonomy" id="34508"/>
    <lineage>
        <taxon>Eukaryota</taxon>
        <taxon>Metazoa</taxon>
        <taxon>Ecdysozoa</taxon>
        <taxon>Nematoda</taxon>
        <taxon>Chromadorea</taxon>
        <taxon>Rhabditida</taxon>
        <taxon>Tylenchina</taxon>
        <taxon>Panagrolaimomorpha</taxon>
        <taxon>Strongyloidoidea</taxon>
        <taxon>Steinernematidae</taxon>
        <taxon>Steinernema</taxon>
    </lineage>
</organism>